<feature type="region of interest" description="Disordered" evidence="1">
    <location>
        <begin position="462"/>
        <end position="500"/>
    </location>
</feature>
<sequence>MVADGKKLLVLDINGLLIDTYFQSEQLPDRPHDAKINRFYVYKRTGCEEFVQYCLDNFVVGVWSSAREHNVMSLVEYTFKEAKDKLAFIWHQTHCTDTKLKHPENKYKPVFLKELSKLWDKTEPDLPWERGDFGPSNTVLIDDSPYKALKNPPHTGIFPATYKATCSEDNYLAGELCNYLKGLVASANVQVYLQKHPIGMPSLDHGDEHYLFFSSVKDRTEIPASPGQPPASPKQEEKVVAVANSVSLTKPDSDVCASPQRKRSRTKFGSTVEESLEYRVGEHGGSPRDFAERLSRVVDTSQNATCERDPLSFDGTNGPNIDGTLGRPPSHGDSRKFDPRESSHDRDRARGRLPPNRDGQFYVQSQRSNYADSRQAPPSGRRTSVIPADGQWSKGGFDSHKIYNHCTDGGNQWFNRGPDPQQQNRGQLGVMDSVMLNRWGGHGEWQSRERELDHQNIQVKYRGPVDNRPSTGRPWHSPVPHVDYSSRTRVPGAGMSHLEDKRGWSRDSRCSYRGGSPYTGRLRERELLPKDKSILKGRLRGGEHVYRDISRDPEFPHTPGSRPFDNAYNVGSREHEITHRIGARDHEDFDRSYSRAPLSHYDGYTRGRKRQVEDWNSIPEKNPHGHDSNRVRGRSRHHEGMERSFRTPLQVHDSRVEGSSNDASFGDYGNYRHMNKVPEAYDERSEENNARSKSRNWRDMDKGHCGPSGSYGRRGDDIGGRNVRSSSRNHDHAHSRGRHWNTWRNDQQVFHAHRLAVKESS</sequence>
<evidence type="ECO:0000256" key="1">
    <source>
        <dbReference type="SAM" id="MobiDB-lite"/>
    </source>
</evidence>
<dbReference type="PANTHER" id="PTHR12210">
    <property type="entry name" value="DULLARD PROTEIN PHOSPHATASE"/>
    <property type="match status" value="1"/>
</dbReference>
<feature type="region of interest" description="Disordered" evidence="1">
    <location>
        <begin position="250"/>
        <end position="270"/>
    </location>
</feature>
<dbReference type="EMBL" id="LVLJ01001187">
    <property type="protein sequence ID" value="OAE31070.1"/>
    <property type="molecule type" value="Genomic_DNA"/>
</dbReference>
<feature type="compositionally biased region" description="Basic and acidic residues" evidence="1">
    <location>
        <begin position="330"/>
        <end position="350"/>
    </location>
</feature>
<proteinExistence type="predicted"/>
<evidence type="ECO:0000259" key="2">
    <source>
        <dbReference type="PROSITE" id="PS50969"/>
    </source>
</evidence>
<name>A0A176WD06_MARPO</name>
<dbReference type="Pfam" id="PF03031">
    <property type="entry name" value="NIF"/>
    <property type="match status" value="1"/>
</dbReference>
<gene>
    <name evidence="3" type="ORF">AXG93_4031s1210</name>
</gene>
<evidence type="ECO:0000313" key="3">
    <source>
        <dbReference type="EMBL" id="OAE31070.1"/>
    </source>
</evidence>
<dbReference type="InterPro" id="IPR050365">
    <property type="entry name" value="TIM50"/>
</dbReference>
<protein>
    <recommendedName>
        <fullName evidence="2">FCP1 homology domain-containing protein</fullName>
    </recommendedName>
</protein>
<keyword evidence="4" id="KW-1185">Reference proteome</keyword>
<dbReference type="InterPro" id="IPR036412">
    <property type="entry name" value="HAD-like_sf"/>
</dbReference>
<feature type="compositionally biased region" description="Polar residues" evidence="1">
    <location>
        <begin position="362"/>
        <end position="372"/>
    </location>
</feature>
<reference evidence="3" key="1">
    <citation type="submission" date="2016-03" db="EMBL/GenBank/DDBJ databases">
        <title>Mechanisms controlling the formation of the plant cell surface in tip-growing cells are functionally conserved among land plants.</title>
        <authorList>
            <person name="Honkanen S."/>
            <person name="Jones V.A."/>
            <person name="Morieri G."/>
            <person name="Champion C."/>
            <person name="Hetherington A.J."/>
            <person name="Kelly S."/>
            <person name="Saint-Marcoux D."/>
            <person name="Proust H."/>
            <person name="Prescott H."/>
            <person name="Dolan L."/>
        </authorList>
    </citation>
    <scope>NUCLEOTIDE SEQUENCE [LARGE SCALE GENOMIC DNA]</scope>
    <source>
        <tissue evidence="3">Whole gametophyte</tissue>
    </source>
</reference>
<dbReference type="Gene3D" id="3.40.50.1000">
    <property type="entry name" value="HAD superfamily/HAD-like"/>
    <property type="match status" value="1"/>
</dbReference>
<accession>A0A176WD06</accession>
<dbReference type="InterPro" id="IPR023214">
    <property type="entry name" value="HAD_sf"/>
</dbReference>
<feature type="compositionally biased region" description="Basic and acidic residues" evidence="1">
    <location>
        <begin position="621"/>
        <end position="630"/>
    </location>
</feature>
<dbReference type="Proteomes" id="UP000077202">
    <property type="component" value="Unassembled WGS sequence"/>
</dbReference>
<dbReference type="SMART" id="SM00577">
    <property type="entry name" value="CPDc"/>
    <property type="match status" value="1"/>
</dbReference>
<feature type="region of interest" description="Disordered" evidence="1">
    <location>
        <begin position="301"/>
        <end position="393"/>
    </location>
</feature>
<feature type="domain" description="FCP1 homology" evidence="2">
    <location>
        <begin position="2"/>
        <end position="183"/>
    </location>
</feature>
<dbReference type="PROSITE" id="PS50969">
    <property type="entry name" value="FCP1"/>
    <property type="match status" value="1"/>
</dbReference>
<dbReference type="InterPro" id="IPR004274">
    <property type="entry name" value="FCP1_dom"/>
</dbReference>
<feature type="region of interest" description="Disordered" evidence="1">
    <location>
        <begin position="614"/>
        <end position="744"/>
    </location>
</feature>
<comment type="caution">
    <text evidence="3">The sequence shown here is derived from an EMBL/GenBank/DDBJ whole genome shotgun (WGS) entry which is preliminary data.</text>
</comment>
<feature type="compositionally biased region" description="Basic and acidic residues" evidence="1">
    <location>
        <begin position="679"/>
        <end position="704"/>
    </location>
</feature>
<organism evidence="3 4">
    <name type="scientific">Marchantia polymorpha subsp. ruderalis</name>
    <dbReference type="NCBI Taxonomy" id="1480154"/>
    <lineage>
        <taxon>Eukaryota</taxon>
        <taxon>Viridiplantae</taxon>
        <taxon>Streptophyta</taxon>
        <taxon>Embryophyta</taxon>
        <taxon>Marchantiophyta</taxon>
        <taxon>Marchantiopsida</taxon>
        <taxon>Marchantiidae</taxon>
        <taxon>Marchantiales</taxon>
        <taxon>Marchantiaceae</taxon>
        <taxon>Marchantia</taxon>
    </lineage>
</organism>
<dbReference type="AlphaFoldDB" id="A0A176WD06"/>
<dbReference type="SUPFAM" id="SSF56784">
    <property type="entry name" value="HAD-like"/>
    <property type="match status" value="1"/>
</dbReference>
<evidence type="ECO:0000313" key="4">
    <source>
        <dbReference type="Proteomes" id="UP000077202"/>
    </source>
</evidence>